<gene>
    <name evidence="1" type="ORF">SJ05684_c19830</name>
</gene>
<proteinExistence type="predicted"/>
<evidence type="ECO:0000313" key="1">
    <source>
        <dbReference type="EMBL" id="ASY63425.1"/>
    </source>
</evidence>
<dbReference type="Proteomes" id="UP000217211">
    <property type="component" value="Chromosome"/>
</dbReference>
<reference evidence="1 2" key="1">
    <citation type="submission" date="2017-08" db="EMBL/GenBank/DDBJ databases">
        <title>Multipartite genome sequences of Sinorhizobium species nodulating soybeans.</title>
        <authorList>
            <person name="Tian C.F."/>
        </authorList>
    </citation>
    <scope>NUCLEOTIDE SEQUENCE [LARGE SCALE GENOMIC DNA]</scope>
    <source>
        <strain evidence="1 2">CCBAU 05684</strain>
    </source>
</reference>
<organism evidence="1 2">
    <name type="scientific">Sinorhizobium sojae CCBAU 05684</name>
    <dbReference type="NCBI Taxonomy" id="716928"/>
    <lineage>
        <taxon>Bacteria</taxon>
        <taxon>Pseudomonadati</taxon>
        <taxon>Pseudomonadota</taxon>
        <taxon>Alphaproteobacteria</taxon>
        <taxon>Hyphomicrobiales</taxon>
        <taxon>Rhizobiaceae</taxon>
        <taxon>Sinorhizobium/Ensifer group</taxon>
        <taxon>Sinorhizobium</taxon>
    </lineage>
</organism>
<dbReference type="KEGG" id="esj:SJ05684_c19830"/>
<dbReference type="AlphaFoldDB" id="A0A249PCC4"/>
<accession>A0A249PCC4</accession>
<name>A0A249PCC4_9HYPH</name>
<dbReference type="EMBL" id="CP023067">
    <property type="protein sequence ID" value="ASY63425.1"/>
    <property type="molecule type" value="Genomic_DNA"/>
</dbReference>
<evidence type="ECO:0000313" key="2">
    <source>
        <dbReference type="Proteomes" id="UP000217211"/>
    </source>
</evidence>
<protein>
    <submittedName>
        <fullName evidence="1">Dihydroxy-acid dehydratase</fullName>
    </submittedName>
</protein>
<sequence>MPKEPTQPNIGELLQLDVPAGEIARRRALWKQPEPRYRRGVLAKYAALARPANEGAVTG</sequence>
<keyword evidence="2" id="KW-1185">Reference proteome</keyword>
<dbReference type="SUPFAM" id="SSF52016">
    <property type="entry name" value="LeuD/IlvD-like"/>
    <property type="match status" value="1"/>
</dbReference>